<dbReference type="InterPro" id="IPR044855">
    <property type="entry name" value="CoA-Trfase_III_dom3_sf"/>
</dbReference>
<proteinExistence type="predicted"/>
<protein>
    <submittedName>
        <fullName evidence="2">CoA transferase</fullName>
    </submittedName>
</protein>
<keyword evidence="1 2" id="KW-0808">Transferase</keyword>
<dbReference type="AlphaFoldDB" id="A0A3A5K6N8"/>
<evidence type="ECO:0000313" key="3">
    <source>
        <dbReference type="Proteomes" id="UP000272706"/>
    </source>
</evidence>
<name>A0A3A5K6N8_9HYPH</name>
<dbReference type="InterPro" id="IPR050483">
    <property type="entry name" value="CoA-transferase_III_domain"/>
</dbReference>
<sequence>MQNTSIGTKARPQEEDHVPPLKGIRVLAFTHYAAGPIAAQYLGSLGAEVVKIEAPAGDYQRKWIKEPKADPDAPSPYFLGMNRNQRSLSIDLKTPEAQAVIREMISQADVILENFRPGVLERMGIGSSAVLAEHPGIIYCSIAAYGPAGPSRNKPALDLIIQALSGIASLGGAADGPPVPAGAYVVDTYTASQAVIGVQAALRQRDQTGLGQWVRVDMMSCALHLLASESCYALNAQEPASRGRNGISHSHQPAPYGIYSTLDGAIALVAYPASLPDLAAALGLSKQIIPLLAGKGPWTNRDQIAGILSGRLRQLTSDDALTRLAPTGILLAPVRSIDQALADPDVASELVRDVEHSYGGRYRVALEPLKLSGSALVFNRPAPDLGEHSVEVLRQTGINQDRIDALIASGAVRVPGSPENRT</sequence>
<gene>
    <name evidence="2" type="ORF">D3227_31045</name>
</gene>
<accession>A0A3A5K6N8</accession>
<dbReference type="EMBL" id="QZWZ01000038">
    <property type="protein sequence ID" value="RJT30058.1"/>
    <property type="molecule type" value="Genomic_DNA"/>
</dbReference>
<keyword evidence="3" id="KW-1185">Reference proteome</keyword>
<dbReference type="PANTHER" id="PTHR48207:SF4">
    <property type="entry name" value="BLL6097 PROTEIN"/>
    <property type="match status" value="1"/>
</dbReference>
<dbReference type="RefSeq" id="WP_120018005.1">
    <property type="nucleotide sequence ID" value="NZ_QZWZ01000038.1"/>
</dbReference>
<dbReference type="PANTHER" id="PTHR48207">
    <property type="entry name" value="SUCCINATE--HYDROXYMETHYLGLUTARATE COA-TRANSFERASE"/>
    <property type="match status" value="1"/>
</dbReference>
<evidence type="ECO:0000256" key="1">
    <source>
        <dbReference type="ARBA" id="ARBA00022679"/>
    </source>
</evidence>
<dbReference type="OrthoDB" id="9806585at2"/>
<dbReference type="GO" id="GO:0008410">
    <property type="term" value="F:CoA-transferase activity"/>
    <property type="evidence" value="ECO:0007669"/>
    <property type="project" value="TreeGrafter"/>
</dbReference>
<organism evidence="2 3">
    <name type="scientific">Mesorhizobium waimense</name>
    <dbReference type="NCBI Taxonomy" id="1300307"/>
    <lineage>
        <taxon>Bacteria</taxon>
        <taxon>Pseudomonadati</taxon>
        <taxon>Pseudomonadota</taxon>
        <taxon>Alphaproteobacteria</taxon>
        <taxon>Hyphomicrobiales</taxon>
        <taxon>Phyllobacteriaceae</taxon>
        <taxon>Mesorhizobium</taxon>
    </lineage>
</organism>
<dbReference type="Pfam" id="PF02515">
    <property type="entry name" value="CoA_transf_3"/>
    <property type="match status" value="1"/>
</dbReference>
<evidence type="ECO:0000313" key="2">
    <source>
        <dbReference type="EMBL" id="RJT30058.1"/>
    </source>
</evidence>
<dbReference type="SUPFAM" id="SSF89796">
    <property type="entry name" value="CoA-transferase family III (CaiB/BaiF)"/>
    <property type="match status" value="1"/>
</dbReference>
<dbReference type="Gene3D" id="3.40.50.10540">
    <property type="entry name" value="Crotonobetainyl-coa:carnitine coa-transferase, domain 1"/>
    <property type="match status" value="1"/>
</dbReference>
<comment type="caution">
    <text evidence="2">The sequence shown here is derived from an EMBL/GenBank/DDBJ whole genome shotgun (WGS) entry which is preliminary data.</text>
</comment>
<dbReference type="InterPro" id="IPR023606">
    <property type="entry name" value="CoA-Trfase_III_dom_1_sf"/>
</dbReference>
<dbReference type="Proteomes" id="UP000272706">
    <property type="component" value="Unassembled WGS sequence"/>
</dbReference>
<dbReference type="Gene3D" id="3.30.1540.10">
    <property type="entry name" value="formyl-coa transferase, domain 3"/>
    <property type="match status" value="1"/>
</dbReference>
<dbReference type="InterPro" id="IPR003673">
    <property type="entry name" value="CoA-Trfase_fam_III"/>
</dbReference>
<reference evidence="2 3" key="1">
    <citation type="submission" date="2018-09" db="EMBL/GenBank/DDBJ databases">
        <title>Mesorhizobium carmichaelinearum sp. nov. isolated from Carmichaelinea spp. root nodules in New Zealand.</title>
        <authorList>
            <person name="De Meyer S.E."/>
        </authorList>
    </citation>
    <scope>NUCLEOTIDE SEQUENCE [LARGE SCALE GENOMIC DNA]</scope>
    <source>
        <strain evidence="2 3">ICMP19557</strain>
    </source>
</reference>